<accession>A0A813GVW3</accession>
<organism evidence="1 2">
    <name type="scientific">Polarella glacialis</name>
    <name type="common">Dinoflagellate</name>
    <dbReference type="NCBI Taxonomy" id="89957"/>
    <lineage>
        <taxon>Eukaryota</taxon>
        <taxon>Sar</taxon>
        <taxon>Alveolata</taxon>
        <taxon>Dinophyceae</taxon>
        <taxon>Suessiales</taxon>
        <taxon>Suessiaceae</taxon>
        <taxon>Polarella</taxon>
    </lineage>
</organism>
<dbReference type="Gene3D" id="2.130.10.30">
    <property type="entry name" value="Regulator of chromosome condensation 1/beta-lactamase-inhibitor protein II"/>
    <property type="match status" value="1"/>
</dbReference>
<proteinExistence type="predicted"/>
<gene>
    <name evidence="1" type="ORF">PGLA1383_LOCUS46015</name>
</gene>
<keyword evidence="2" id="KW-1185">Reference proteome</keyword>
<name>A0A813GVW3_POLGL</name>
<dbReference type="InterPro" id="IPR009091">
    <property type="entry name" value="RCC1/BLIP-II"/>
</dbReference>
<dbReference type="Proteomes" id="UP000654075">
    <property type="component" value="Unassembled WGS sequence"/>
</dbReference>
<feature type="non-terminal residue" evidence="1">
    <location>
        <position position="236"/>
    </location>
</feature>
<comment type="caution">
    <text evidence="1">The sequence shown here is derived from an EMBL/GenBank/DDBJ whole genome shotgun (WGS) entry which is preliminary data.</text>
</comment>
<evidence type="ECO:0000313" key="1">
    <source>
        <dbReference type="EMBL" id="CAE8629578.1"/>
    </source>
</evidence>
<dbReference type="EMBL" id="CAJNNV010029664">
    <property type="protein sequence ID" value="CAE8629578.1"/>
    <property type="molecule type" value="Genomic_DNA"/>
</dbReference>
<reference evidence="1" key="1">
    <citation type="submission" date="2021-02" db="EMBL/GenBank/DDBJ databases">
        <authorList>
            <person name="Dougan E. K."/>
            <person name="Rhodes N."/>
            <person name="Thang M."/>
            <person name="Chan C."/>
        </authorList>
    </citation>
    <scope>NUCLEOTIDE SEQUENCE</scope>
</reference>
<dbReference type="AlphaFoldDB" id="A0A813GVW3"/>
<sequence length="236" mass="24997">MASSSNDGRSLNITLVAISGEVIIEGTWHGHCKAHELFQAAYKSKPGFMCKLLNGSEELSPQSDLASLCQNCGHFTVVWMNGAVENKQAAFHLVFAAVKSDGSLITWGSAAHGGDSSLVEHQLQEGVVQVVGNSYAFAAIKCDGSVITWGWSHYGGDSTRVEHRLQEGVVQVVGNNRAFAAVKSDGSVITWGDADCGGDSSRLEHRLQEGVVQVVGNDSAFVAIKCDGCVITWGDA</sequence>
<protein>
    <submittedName>
        <fullName evidence="1">Uncharacterized protein</fullName>
    </submittedName>
</protein>
<dbReference type="SUPFAM" id="SSF50985">
    <property type="entry name" value="RCC1/BLIP-II"/>
    <property type="match status" value="1"/>
</dbReference>
<evidence type="ECO:0000313" key="2">
    <source>
        <dbReference type="Proteomes" id="UP000654075"/>
    </source>
</evidence>